<dbReference type="STRING" id="990288.Atc_1170"/>
<feature type="region of interest" description="Disordered" evidence="2">
    <location>
        <begin position="153"/>
        <end position="189"/>
    </location>
</feature>
<accession>F9ZMQ9</accession>
<evidence type="ECO:0000256" key="1">
    <source>
        <dbReference type="SAM" id="Coils"/>
    </source>
</evidence>
<proteinExistence type="predicted"/>
<organism evidence="3 4">
    <name type="scientific">Acidithiobacillus caldus (strain SM-1)</name>
    <dbReference type="NCBI Taxonomy" id="990288"/>
    <lineage>
        <taxon>Bacteria</taxon>
        <taxon>Pseudomonadati</taxon>
        <taxon>Pseudomonadota</taxon>
        <taxon>Acidithiobacillia</taxon>
        <taxon>Acidithiobacillales</taxon>
        <taxon>Acidithiobacillaceae</taxon>
        <taxon>Acidithiobacillus</taxon>
    </lineage>
</organism>
<keyword evidence="1" id="KW-0175">Coiled coil</keyword>
<dbReference type="AlphaFoldDB" id="F9ZMQ9"/>
<sequence>MTLAALARAQNEAALLRVQLDIAKLKEEIRKAKAGKTVDTGGVSGPNSYSPSVPPQASLLGAVAGAHETGTPKVLSIYGKGDGQDVAELALPNGGTVLVHAGMDLAPYGRVESVSGQGVYFFAHGKRRVLPIAVSGGAVANAPALGNTFAPSGAIPPLNPPTPIPSAPQDFGPPPMNASSMPAMAPKGE</sequence>
<dbReference type="HOGENOM" id="CLU_1431755_0_0_6"/>
<feature type="compositionally biased region" description="Pro residues" evidence="2">
    <location>
        <begin position="157"/>
        <end position="176"/>
    </location>
</feature>
<feature type="compositionally biased region" description="Low complexity" evidence="2">
    <location>
        <begin position="177"/>
        <end position="189"/>
    </location>
</feature>
<protein>
    <recommendedName>
        <fullName evidence="5">Type IV pilus biogenesis protein PilP</fullName>
    </recommendedName>
</protein>
<reference evidence="3 4" key="1">
    <citation type="journal article" date="2011" name="J. Genet. Genomics">
        <title>Unraveling the Acidithiobacillus caldus complete genome and its central metabolisms for carbon assimilation.</title>
        <authorList>
            <person name="You X.Y."/>
            <person name="Guo X."/>
            <person name="Zheng H.J."/>
            <person name="Zhang M.J."/>
            <person name="Liu L.J."/>
            <person name="Zhu Y.Q."/>
            <person name="Zhu B."/>
            <person name="Wang S.Y."/>
            <person name="Zhao G.P."/>
            <person name="Poetsch A."/>
            <person name="Jiang C.Y."/>
            <person name="Liu S.J."/>
        </authorList>
    </citation>
    <scope>NUCLEOTIDE SEQUENCE [LARGE SCALE GENOMIC DNA]</scope>
    <source>
        <strain evidence="3 4">SM-1</strain>
    </source>
</reference>
<evidence type="ECO:0000256" key="2">
    <source>
        <dbReference type="SAM" id="MobiDB-lite"/>
    </source>
</evidence>
<evidence type="ECO:0008006" key="5">
    <source>
        <dbReference type="Google" id="ProtNLM"/>
    </source>
</evidence>
<dbReference type="EMBL" id="CP002573">
    <property type="protein sequence ID" value="AEK57819.1"/>
    <property type="molecule type" value="Genomic_DNA"/>
</dbReference>
<evidence type="ECO:0000313" key="3">
    <source>
        <dbReference type="EMBL" id="AEK57819.1"/>
    </source>
</evidence>
<dbReference type="GeneID" id="92931168"/>
<feature type="coiled-coil region" evidence="1">
    <location>
        <begin position="6"/>
        <end position="35"/>
    </location>
</feature>
<evidence type="ECO:0000313" key="4">
    <source>
        <dbReference type="Proteomes" id="UP000006135"/>
    </source>
</evidence>
<dbReference type="InterPro" id="IPR022753">
    <property type="entry name" value="T4SS_pilus_biogen_PilP"/>
</dbReference>
<dbReference type="RefSeq" id="WP_014002691.1">
    <property type="nucleotide sequence ID" value="NC_015850.1"/>
</dbReference>
<gene>
    <name evidence="3" type="ordered locus">Atc_1170</name>
</gene>
<dbReference type="KEGG" id="acu:Atc_1170"/>
<dbReference type="NCBIfam" id="TIGR03021">
    <property type="entry name" value="pilP_fam"/>
    <property type="match status" value="1"/>
</dbReference>
<name>F9ZMQ9_ACICS</name>
<dbReference type="Proteomes" id="UP000006135">
    <property type="component" value="Chromosome"/>
</dbReference>
<keyword evidence="4" id="KW-1185">Reference proteome</keyword>